<protein>
    <submittedName>
        <fullName evidence="1">Uncharacterized protein</fullName>
    </submittedName>
</protein>
<dbReference type="EMBL" id="CP027753">
    <property type="protein sequence ID" value="AZE45873.1"/>
    <property type="molecule type" value="Genomic_DNA"/>
</dbReference>
<sequence>MGGIRLGPRQAAPAIGLLDQVAWFCDGCAADRSLALLGSGYTSSNLCVWCTYKLSISQFSSAVGLFKLLRYFHRSRSLHEFPRRSCAGTR</sequence>
<gene>
    <name evidence="1" type="ORF">C4K04_0168</name>
</gene>
<organism evidence="1 2">
    <name type="scientific">Pseudomonas chlororaphis</name>
    <dbReference type="NCBI Taxonomy" id="587753"/>
    <lineage>
        <taxon>Bacteria</taxon>
        <taxon>Pseudomonadati</taxon>
        <taxon>Pseudomonadota</taxon>
        <taxon>Gammaproteobacteria</taxon>
        <taxon>Pseudomonadales</taxon>
        <taxon>Pseudomonadaceae</taxon>
        <taxon>Pseudomonas</taxon>
    </lineage>
</organism>
<evidence type="ECO:0000313" key="1">
    <source>
        <dbReference type="EMBL" id="AZE45873.1"/>
    </source>
</evidence>
<reference evidence="1 2" key="1">
    <citation type="submission" date="2018-03" db="EMBL/GenBank/DDBJ databases">
        <title>Diversity of phytobeneficial traits revealed by whole-genome analysis of worldwide-isolated phenazine-producing Pseudomonas spp.</title>
        <authorList>
            <person name="Biessy A."/>
            <person name="Novinscak A."/>
            <person name="Blom J."/>
            <person name="Leger G."/>
            <person name="Thomashow L.S."/>
            <person name="Cazorla F.M."/>
            <person name="Josic D."/>
            <person name="Filion M."/>
        </authorList>
    </citation>
    <scope>NUCLEOTIDE SEQUENCE [LARGE SCALE GENOMIC DNA]</scope>
    <source>
        <strain evidence="1 2">B25</strain>
    </source>
</reference>
<dbReference type="AlphaFoldDB" id="A0A3G7TFK7"/>
<evidence type="ECO:0000313" key="2">
    <source>
        <dbReference type="Proteomes" id="UP000268048"/>
    </source>
</evidence>
<accession>A0A3G7TFK7</accession>
<dbReference type="Proteomes" id="UP000268048">
    <property type="component" value="Chromosome"/>
</dbReference>
<name>A0A3G7TFK7_9PSED</name>
<proteinExistence type="predicted"/>